<feature type="compositionally biased region" description="Polar residues" evidence="1">
    <location>
        <begin position="182"/>
        <end position="199"/>
    </location>
</feature>
<accession>A0ABR0YCW3</accession>
<dbReference type="InterPro" id="IPR039685">
    <property type="entry name" value="FANCE"/>
</dbReference>
<feature type="region of interest" description="Disordered" evidence="1">
    <location>
        <begin position="561"/>
        <end position="593"/>
    </location>
</feature>
<name>A0ABR0YCW3_HUSHU</name>
<organism evidence="3 4">
    <name type="scientific">Huso huso</name>
    <name type="common">Beluga</name>
    <name type="synonym">Acipenser huso</name>
    <dbReference type="NCBI Taxonomy" id="61971"/>
    <lineage>
        <taxon>Eukaryota</taxon>
        <taxon>Metazoa</taxon>
        <taxon>Chordata</taxon>
        <taxon>Craniata</taxon>
        <taxon>Vertebrata</taxon>
        <taxon>Euteleostomi</taxon>
        <taxon>Actinopterygii</taxon>
        <taxon>Chondrostei</taxon>
        <taxon>Acipenseriformes</taxon>
        <taxon>Acipenseridae</taxon>
        <taxon>Huso</taxon>
    </lineage>
</organism>
<keyword evidence="4" id="KW-1185">Reference proteome</keyword>
<evidence type="ECO:0000256" key="1">
    <source>
        <dbReference type="SAM" id="MobiDB-lite"/>
    </source>
</evidence>
<comment type="caution">
    <text evidence="3">The sequence shown here is derived from an EMBL/GenBank/DDBJ whole genome shotgun (WGS) entry which is preliminary data.</text>
</comment>
<dbReference type="PANTHER" id="PTHR32094">
    <property type="entry name" value="FANCONI ANEMIA GROUP E PROTEIN"/>
    <property type="match status" value="1"/>
</dbReference>
<feature type="region of interest" description="Disordered" evidence="1">
    <location>
        <begin position="177"/>
        <end position="211"/>
    </location>
</feature>
<dbReference type="EMBL" id="JAHFZB010000035">
    <property type="protein sequence ID" value="KAK6470469.1"/>
    <property type="molecule type" value="Genomic_DNA"/>
</dbReference>
<evidence type="ECO:0000313" key="3">
    <source>
        <dbReference type="EMBL" id="KAK6470469.1"/>
    </source>
</evidence>
<dbReference type="InterPro" id="IPR021025">
    <property type="entry name" value="Fanconi_anaemia_gr_E_prot_C"/>
</dbReference>
<gene>
    <name evidence="3" type="ORF">HHUSO_G30684</name>
</gene>
<protein>
    <submittedName>
        <fullName evidence="3">Fanconi anemia group E protein-like</fullName>
    </submittedName>
</protein>
<dbReference type="CDD" id="cd07439">
    <property type="entry name" value="FANCE_c-term"/>
    <property type="match status" value="1"/>
</dbReference>
<dbReference type="Pfam" id="PF11510">
    <property type="entry name" value="FA_FANCE"/>
    <property type="match status" value="1"/>
</dbReference>
<evidence type="ECO:0000313" key="4">
    <source>
        <dbReference type="Proteomes" id="UP001369086"/>
    </source>
</evidence>
<reference evidence="3 4" key="1">
    <citation type="submission" date="2021-05" db="EMBL/GenBank/DDBJ databases">
        <authorList>
            <person name="Zahm M."/>
            <person name="Klopp C."/>
            <person name="Cabau C."/>
            <person name="Kuhl H."/>
            <person name="Suciu R."/>
            <person name="Ciorpac M."/>
            <person name="Holostenco D."/>
            <person name="Gessner J."/>
            <person name="Wuertz S."/>
            <person name="Hohne C."/>
            <person name="Stock M."/>
            <person name="Gislard M."/>
            <person name="Lluch J."/>
            <person name="Milhes M."/>
            <person name="Lampietro C."/>
            <person name="Lopez Roques C."/>
            <person name="Donnadieu C."/>
            <person name="Du K."/>
            <person name="Schartl M."/>
            <person name="Guiguen Y."/>
        </authorList>
    </citation>
    <scope>NUCLEOTIDE SEQUENCE [LARGE SCALE GENOMIC DNA]</scope>
    <source>
        <strain evidence="3">Hh-F2</strain>
        <tissue evidence="3">Blood</tissue>
    </source>
</reference>
<feature type="region of interest" description="Disordered" evidence="1">
    <location>
        <begin position="705"/>
        <end position="738"/>
    </location>
</feature>
<feature type="domain" description="Fanconi Anaemia group E protein C-terminal" evidence="2">
    <location>
        <begin position="279"/>
        <end position="530"/>
    </location>
</feature>
<dbReference type="Proteomes" id="UP001369086">
    <property type="component" value="Unassembled WGS sequence"/>
</dbReference>
<dbReference type="Gene3D" id="1.25.40.480">
    <property type="match status" value="1"/>
</dbReference>
<sequence>MEGPGCLLERFEKSHRLLIQALMSGSTGASLALKVLQRLRGSFNWGGLVSTLTREEPCLEGEAHSLAVKPLVCLFPVAFKRNLLAFLHRTHATAPRDCLLDLVHSFQQDPKSDSWVQALLGVLNRDLESGDTAASIQLTSECQQRVKLLSEKIRAGSGPGGRWMGYFNAHSENYRKRKSDTVGLTQGSASDSEDGGSQSKKQKVTHAGDTAVDCGTEEKAAEEILDGPVLDEGLGGAGDCGLLGGLMASGESEKLQPSLASVSVVSEGQGTSKTGSVGELPDRIRSYVPKLRELLESDMEKSEPGSSEDLQVLNECDPAQVELLCSVLRLSEVPEQVLPQFCTVLLALSPDLSCSTAAELARSLFLSKVLSLTEPASRFLMTAVTSFCSRYPRPFCCSLIGPILQARFTGSVQMELVCRLIEDCLDPEHYVMVFGQVLCVPWREEVLSVIHTLLDRKVALSPDQFEQFIDRLSQQAAHFSKSMKFAKLVLAVLTKHQSSVTVTHKNTLACSIALNETFLKKCLQAALKRIAARSGEHRDLLPCGGSPEIWGAQRPPAMWRPSRDLGSTETSSHVEALQRSGEHRDYQPCGGSSEIWGAQRPPAMWRLSGDLGSTETSCHVEALQRSGEHRDLQPCGGSPEIWGAQRPPAMWRLSGDLGSTETSCHVEALQRSGEHRDLQPCGGSSEIWGAQRLPAMWRLSRDLGSTETSSHVEALQRSGERRDYQPCGGSPEIWEHRV</sequence>
<dbReference type="PANTHER" id="PTHR32094:SF5">
    <property type="entry name" value="FANCONI ANEMIA GROUP E PROTEIN"/>
    <property type="match status" value="1"/>
</dbReference>
<proteinExistence type="predicted"/>
<evidence type="ECO:0000259" key="2">
    <source>
        <dbReference type="Pfam" id="PF11510"/>
    </source>
</evidence>